<evidence type="ECO:0000313" key="3">
    <source>
        <dbReference type="Proteomes" id="UP000662770"/>
    </source>
</evidence>
<proteinExistence type="predicted"/>
<keyword evidence="1" id="KW-0472">Membrane</keyword>
<keyword evidence="3" id="KW-1185">Reference proteome</keyword>
<protein>
    <submittedName>
        <fullName evidence="2">HupE/UreJ family protein</fullName>
    </submittedName>
</protein>
<dbReference type="PIRSF" id="PIRSF016919">
    <property type="entry name" value="HupE_UreJ"/>
    <property type="match status" value="1"/>
</dbReference>
<organism evidence="2 3">
    <name type="scientific">Shewanella avicenniae</name>
    <dbReference type="NCBI Taxonomy" id="2814294"/>
    <lineage>
        <taxon>Bacteria</taxon>
        <taxon>Pseudomonadati</taxon>
        <taxon>Pseudomonadota</taxon>
        <taxon>Gammaproteobacteria</taxon>
        <taxon>Alteromonadales</taxon>
        <taxon>Shewanellaceae</taxon>
        <taxon>Shewanella</taxon>
    </lineage>
</organism>
<name>A0ABX7QS38_9GAMM</name>
<reference evidence="2 3" key="1">
    <citation type="submission" date="2021-03" db="EMBL/GenBank/DDBJ databases">
        <title>Novel species identification of genus Shewanella.</title>
        <authorList>
            <person name="Liu G."/>
            <person name="Zhang Q."/>
        </authorList>
    </citation>
    <scope>NUCLEOTIDE SEQUENCE [LARGE SCALE GENOMIC DNA]</scope>
    <source>
        <strain evidence="2 3">FJAT-51800</strain>
    </source>
</reference>
<keyword evidence="1" id="KW-0812">Transmembrane</keyword>
<dbReference type="RefSeq" id="WP_207355275.1">
    <property type="nucleotide sequence ID" value="NZ_CP071503.1"/>
</dbReference>
<feature type="transmembrane region" description="Helical" evidence="1">
    <location>
        <begin position="88"/>
        <end position="106"/>
    </location>
</feature>
<gene>
    <name evidence="2" type="ORF">JYB87_02155</name>
</gene>
<evidence type="ECO:0000313" key="2">
    <source>
        <dbReference type="EMBL" id="QSX34069.1"/>
    </source>
</evidence>
<feature type="transmembrane region" description="Helical" evidence="1">
    <location>
        <begin position="61"/>
        <end position="82"/>
    </location>
</feature>
<feature type="transmembrane region" description="Helical" evidence="1">
    <location>
        <begin position="174"/>
        <end position="194"/>
    </location>
</feature>
<dbReference type="Pfam" id="PF04955">
    <property type="entry name" value="HupE_UreJ"/>
    <property type="match status" value="1"/>
</dbReference>
<evidence type="ECO:0000256" key="1">
    <source>
        <dbReference type="SAM" id="Phobius"/>
    </source>
</evidence>
<sequence>MELMLRVLVLLLVFLGMPVYAGSSTPVASFTSGFLHPLLAMDHIVVAVSVGMLCRMMLNRVVCLVPLAFLFFMMLGGIAGMLQISMPFVSFSVAASVIAIGILMAVDHQWPLSFIMAFVGALAVFHGYAHGADMPERGQAIDYAIGFIAGTALLQLIGVGLGFCLNQFAAPTRLLRYTGGAVAAFGGYLVLALML</sequence>
<dbReference type="InterPro" id="IPR007038">
    <property type="entry name" value="HupE_UreJ"/>
</dbReference>
<accession>A0ABX7QS38</accession>
<feature type="transmembrane region" description="Helical" evidence="1">
    <location>
        <begin position="37"/>
        <end position="54"/>
    </location>
</feature>
<keyword evidence="1" id="KW-1133">Transmembrane helix</keyword>
<dbReference type="Proteomes" id="UP000662770">
    <property type="component" value="Chromosome"/>
</dbReference>
<feature type="transmembrane region" description="Helical" evidence="1">
    <location>
        <begin position="143"/>
        <end position="165"/>
    </location>
</feature>
<dbReference type="EMBL" id="CP071503">
    <property type="protein sequence ID" value="QSX34069.1"/>
    <property type="molecule type" value="Genomic_DNA"/>
</dbReference>
<feature type="transmembrane region" description="Helical" evidence="1">
    <location>
        <begin position="113"/>
        <end position="131"/>
    </location>
</feature>